<evidence type="ECO:0000313" key="5">
    <source>
        <dbReference type="Proteomes" id="UP000018852"/>
    </source>
</evidence>
<evidence type="ECO:0000256" key="3">
    <source>
        <dbReference type="PIRSR" id="PIRSR605502-1"/>
    </source>
</evidence>
<keyword evidence="3" id="KW-0460">Magnesium</keyword>
<organism evidence="4 5">
    <name type="scientific">Actinomyces urogenitalis DORA_12</name>
    <dbReference type="NCBI Taxonomy" id="1403939"/>
    <lineage>
        <taxon>Bacteria</taxon>
        <taxon>Bacillati</taxon>
        <taxon>Actinomycetota</taxon>
        <taxon>Actinomycetes</taxon>
        <taxon>Actinomycetales</taxon>
        <taxon>Actinomycetaceae</taxon>
        <taxon>Actinomyces</taxon>
    </lineage>
</organism>
<evidence type="ECO:0000313" key="4">
    <source>
        <dbReference type="EMBL" id="ETJ04027.1"/>
    </source>
</evidence>
<dbReference type="PANTHER" id="PTHR16222:SF24">
    <property type="entry name" value="ADP-RIBOSYLHYDROLASE ARH3"/>
    <property type="match status" value="1"/>
</dbReference>
<sequence length="144" mass="14689">MRLAPVAIAFASDLDLADTLCRAGSMTTPPLPVCVEACGAWGRLIALAAQGASREVLYAHAEALAGQVHDGALLAVNLGHDADTVGSVYGQLAGTFYGLNAIPQSWVRQLADGEMVLETAHELAGLSGTVAVSEETAGLLDTTG</sequence>
<dbReference type="GO" id="GO:0046872">
    <property type="term" value="F:metal ion binding"/>
    <property type="evidence" value="ECO:0007669"/>
    <property type="project" value="UniProtKB-KW"/>
</dbReference>
<dbReference type="SUPFAM" id="SSF101478">
    <property type="entry name" value="ADP-ribosylglycohydrolase"/>
    <property type="match status" value="1"/>
</dbReference>
<name>W1VDI7_9ACTO</name>
<comment type="caution">
    <text evidence="4">The sequence shown here is derived from an EMBL/GenBank/DDBJ whole genome shotgun (WGS) entry which is preliminary data.</text>
</comment>
<dbReference type="PANTHER" id="PTHR16222">
    <property type="entry name" value="ADP-RIBOSYLGLYCOHYDROLASE"/>
    <property type="match status" value="1"/>
</dbReference>
<evidence type="ECO:0000256" key="1">
    <source>
        <dbReference type="ARBA" id="ARBA00010702"/>
    </source>
</evidence>
<dbReference type="InterPro" id="IPR036705">
    <property type="entry name" value="Ribosyl_crysJ1_sf"/>
</dbReference>
<evidence type="ECO:0008006" key="6">
    <source>
        <dbReference type="Google" id="ProtNLM"/>
    </source>
</evidence>
<proteinExistence type="inferred from homology"/>
<keyword evidence="3" id="KW-0479">Metal-binding</keyword>
<reference evidence="4 5" key="1">
    <citation type="submission" date="2013-12" db="EMBL/GenBank/DDBJ databases">
        <title>A Varibaculum cambriense genome reconstructed from a premature infant gut community with otherwise low bacterial novelty that shifts toward anaerobic metabolism during the third week of life.</title>
        <authorList>
            <person name="Brown C.T."/>
            <person name="Sharon I."/>
            <person name="Thomas B.C."/>
            <person name="Castelle C.J."/>
            <person name="Morowitz M.J."/>
            <person name="Banfield J.F."/>
        </authorList>
    </citation>
    <scope>NUCLEOTIDE SEQUENCE [LARGE SCALE GENOMIC DNA]</scope>
    <source>
        <strain evidence="5">DORA_12</strain>
    </source>
</reference>
<feature type="binding site" evidence="3">
    <location>
        <position position="83"/>
    </location>
    <ligand>
        <name>Mg(2+)</name>
        <dbReference type="ChEBI" id="CHEBI:18420"/>
        <label>1</label>
    </ligand>
</feature>
<feature type="binding site" evidence="3">
    <location>
        <position position="81"/>
    </location>
    <ligand>
        <name>Mg(2+)</name>
        <dbReference type="ChEBI" id="CHEBI:18420"/>
        <label>1</label>
    </ligand>
</feature>
<dbReference type="PATRIC" id="fig|1403939.3.peg.984"/>
<dbReference type="GO" id="GO:0016787">
    <property type="term" value="F:hydrolase activity"/>
    <property type="evidence" value="ECO:0007669"/>
    <property type="project" value="UniProtKB-KW"/>
</dbReference>
<protein>
    <recommendedName>
        <fullName evidence="6">ADP-ribosylglycohydrolase</fullName>
    </recommendedName>
</protein>
<dbReference type="InterPro" id="IPR050792">
    <property type="entry name" value="ADP-ribosylglycohydrolase"/>
</dbReference>
<gene>
    <name evidence="4" type="ORF">Q605_AUC00757G0003</name>
</gene>
<accession>W1VDI7</accession>
<feature type="binding site" evidence="3">
    <location>
        <position position="84"/>
    </location>
    <ligand>
        <name>Mg(2+)</name>
        <dbReference type="ChEBI" id="CHEBI:18420"/>
        <label>1</label>
    </ligand>
</feature>
<dbReference type="Gene3D" id="1.10.4080.10">
    <property type="entry name" value="ADP-ribosylation/Crystallin J1"/>
    <property type="match status" value="1"/>
</dbReference>
<comment type="cofactor">
    <cofactor evidence="3">
        <name>Mg(2+)</name>
        <dbReference type="ChEBI" id="CHEBI:18420"/>
    </cofactor>
    <text evidence="3">Binds 2 magnesium ions per subunit.</text>
</comment>
<dbReference type="InterPro" id="IPR005502">
    <property type="entry name" value="Ribosyl_crysJ1"/>
</dbReference>
<dbReference type="Pfam" id="PF03747">
    <property type="entry name" value="ADP_ribosyl_GH"/>
    <property type="match status" value="2"/>
</dbReference>
<dbReference type="EMBL" id="AZLV01000757">
    <property type="protein sequence ID" value="ETJ04027.1"/>
    <property type="molecule type" value="Genomic_DNA"/>
</dbReference>
<keyword evidence="2" id="KW-0378">Hydrolase</keyword>
<dbReference type="AlphaFoldDB" id="W1VDI7"/>
<dbReference type="Proteomes" id="UP000018852">
    <property type="component" value="Unassembled WGS sequence"/>
</dbReference>
<comment type="similarity">
    <text evidence="1">Belongs to the ADP-ribosylglycohydrolase family.</text>
</comment>
<evidence type="ECO:0000256" key="2">
    <source>
        <dbReference type="ARBA" id="ARBA00022801"/>
    </source>
</evidence>